<evidence type="ECO:0000259" key="2">
    <source>
        <dbReference type="Pfam" id="PF00857"/>
    </source>
</evidence>
<accession>A0AA38RV41</accession>
<dbReference type="InterPro" id="IPR023631">
    <property type="entry name" value="Amidase_dom"/>
</dbReference>
<feature type="domain" description="Isochorismatase-like" evidence="2">
    <location>
        <begin position="26"/>
        <end position="217"/>
    </location>
</feature>
<dbReference type="Pfam" id="PF00857">
    <property type="entry name" value="Isochorismatase"/>
    <property type="match status" value="1"/>
</dbReference>
<keyword evidence="5" id="KW-1185">Reference proteome</keyword>
<dbReference type="SUPFAM" id="SSF75304">
    <property type="entry name" value="Amidase signature (AS) enzymes"/>
    <property type="match status" value="1"/>
</dbReference>
<name>A0AA38RV41_9PEZI</name>
<dbReference type="Pfam" id="PF01425">
    <property type="entry name" value="Amidase"/>
    <property type="match status" value="1"/>
</dbReference>
<dbReference type="AlphaFoldDB" id="A0AA38RV41"/>
<feature type="domain" description="Amidase" evidence="3">
    <location>
        <begin position="287"/>
        <end position="707"/>
    </location>
</feature>
<dbReference type="PANTHER" id="PTHR11895">
    <property type="entry name" value="TRANSAMIDASE"/>
    <property type="match status" value="1"/>
</dbReference>
<evidence type="ECO:0000256" key="1">
    <source>
        <dbReference type="ARBA" id="ARBA00006336"/>
    </source>
</evidence>
<dbReference type="GO" id="GO:0003824">
    <property type="term" value="F:catalytic activity"/>
    <property type="evidence" value="ECO:0007669"/>
    <property type="project" value="InterPro"/>
</dbReference>
<dbReference type="InterPro" id="IPR000120">
    <property type="entry name" value="Amidase"/>
</dbReference>
<dbReference type="Proteomes" id="UP001174694">
    <property type="component" value="Unassembled WGS sequence"/>
</dbReference>
<dbReference type="Gene3D" id="3.90.1300.10">
    <property type="entry name" value="Amidase signature (AS) domain"/>
    <property type="match status" value="1"/>
</dbReference>
<comment type="caution">
    <text evidence="4">The sequence shown here is derived from an EMBL/GenBank/DDBJ whole genome shotgun (WGS) entry which is preliminary data.</text>
</comment>
<sequence>MADQTAPTITLPSAQPYAYAFPPSRTALVLVDIQRDFVDPGGFGAVQCGDAAAFAAVRSVVPAARRALAAARALGLHVAHTREGHAPDLSDLSAAKRDRQVQAPGGHHAVGIGEEGPMGRLLVRGEAGHGIVDEVRPRPGEVVVDKPGKGSFWATDLHRKLAARGVTHLILCGVTTECCVTTTAREANDRGFQCCVLGDCTGGFDEGFVKASLGMISAYDGLFGFTADSTELIAASEQHAGPLTPPATPPAWDERSLDLATLGKLYRQHALSPEDVIGSTYSRIEGYERENPHIWIHLRSRDELLQCARVLAEKYAQVGSEEFPPLYGVPFAVKDNFDVAGMPTTASCPAYTYVPTATCPVVAALLDAGAILVGKTNMDQLATGLSGCRSPYGTSASVFGEGKYVSGGSSSGSGVAVAAQLVSFSLGTDTAGSGRVPAALNGIVGYKPTKGTLSGRGIVPACRSLDTASIFALSAEDARKVWYVADQYDPEDAYAKEPSSLPLPLADYRGVRKAGFTFAVPPPAALGACSEAFRNAFSSAVDMVRSMGGRMKTLDNASYQPFLTATELLYSGSLVNERIACIGKDFVMSNLEDLHPTTKELFSKVLSRDAKPWDVFADQLTQAEATRQVARLMSRSGGGVDVLLVPTVPSHPTIAEMEAEPIALNARLGEFTHFGNVLDLCAVSVNAGYVNGGMPFGISFVCTKGMDGYMFDIATEFERTVASSTAKA</sequence>
<evidence type="ECO:0000313" key="4">
    <source>
        <dbReference type="EMBL" id="KAJ9157247.1"/>
    </source>
</evidence>
<dbReference type="PANTHER" id="PTHR11895:SF169">
    <property type="entry name" value="GLUTAMYL-TRNA(GLN) AMIDOTRANSFERASE"/>
    <property type="match status" value="1"/>
</dbReference>
<evidence type="ECO:0000313" key="5">
    <source>
        <dbReference type="Proteomes" id="UP001174694"/>
    </source>
</evidence>
<comment type="similarity">
    <text evidence="1">Belongs to the isochorismatase family.</text>
</comment>
<protein>
    <submittedName>
        <fullName evidence="4">Amidase</fullName>
    </submittedName>
</protein>
<reference evidence="4" key="1">
    <citation type="submission" date="2022-07" db="EMBL/GenBank/DDBJ databases">
        <title>Fungi with potential for degradation of polypropylene.</title>
        <authorList>
            <person name="Gostincar C."/>
        </authorList>
    </citation>
    <scope>NUCLEOTIDE SEQUENCE</scope>
    <source>
        <strain evidence="4">EXF-13308</strain>
    </source>
</reference>
<dbReference type="InterPro" id="IPR036380">
    <property type="entry name" value="Isochorismatase-like_sf"/>
</dbReference>
<dbReference type="InterPro" id="IPR000868">
    <property type="entry name" value="Isochorismatase-like_dom"/>
</dbReference>
<dbReference type="SUPFAM" id="SSF52499">
    <property type="entry name" value="Isochorismatase-like hydrolases"/>
    <property type="match status" value="1"/>
</dbReference>
<dbReference type="Gene3D" id="1.20.58.1700">
    <property type="match status" value="1"/>
</dbReference>
<proteinExistence type="inferred from homology"/>
<organism evidence="4 5">
    <name type="scientific">Pleurostoma richardsiae</name>
    <dbReference type="NCBI Taxonomy" id="41990"/>
    <lineage>
        <taxon>Eukaryota</taxon>
        <taxon>Fungi</taxon>
        <taxon>Dikarya</taxon>
        <taxon>Ascomycota</taxon>
        <taxon>Pezizomycotina</taxon>
        <taxon>Sordariomycetes</taxon>
        <taxon>Sordariomycetidae</taxon>
        <taxon>Calosphaeriales</taxon>
        <taxon>Pleurostomataceae</taxon>
        <taxon>Pleurostoma</taxon>
    </lineage>
</organism>
<dbReference type="Gene3D" id="3.40.50.850">
    <property type="entry name" value="Isochorismatase-like"/>
    <property type="match status" value="1"/>
</dbReference>
<evidence type="ECO:0000259" key="3">
    <source>
        <dbReference type="Pfam" id="PF01425"/>
    </source>
</evidence>
<gene>
    <name evidence="4" type="ORF">NKR23_g444</name>
</gene>
<dbReference type="CDD" id="cd00431">
    <property type="entry name" value="cysteine_hydrolases"/>
    <property type="match status" value="1"/>
</dbReference>
<dbReference type="EMBL" id="JANBVO010000001">
    <property type="protein sequence ID" value="KAJ9157247.1"/>
    <property type="molecule type" value="Genomic_DNA"/>
</dbReference>
<dbReference type="InterPro" id="IPR036928">
    <property type="entry name" value="AS_sf"/>
</dbReference>